<keyword evidence="9" id="KW-1185">Reference proteome</keyword>
<evidence type="ECO:0000256" key="6">
    <source>
        <dbReference type="SAM" id="SignalP"/>
    </source>
</evidence>
<evidence type="ECO:0000313" key="9">
    <source>
        <dbReference type="Proteomes" id="UP000004679"/>
    </source>
</evidence>
<dbReference type="InterPro" id="IPR026592">
    <property type="entry name" value="BamE"/>
</dbReference>
<sequence>MKSFVVYSLSLAVLLSLSACSTDKIPGVYRIDIQQGNDVTQEMINQLEPGMTKSQVAYVMGTPLLIDTFHPNRWDYIYSSQPGGEDREQRRITLLFDDDEKLTHLEGNTRTVASRADLPEQERQDKNVVVPLSEKKTGFFNGFMNFVGLGGDDDVEIIEDDDTDEENLDNKAEADKAMMEDADAELENNNDTADTEQ</sequence>
<dbReference type="PANTHER" id="PTHR37482:SF1">
    <property type="entry name" value="OUTER MEMBRANE PROTEIN ASSEMBLY FACTOR BAME"/>
    <property type="match status" value="1"/>
</dbReference>
<dbReference type="GO" id="GO:0043165">
    <property type="term" value="P:Gram-negative-bacterium-type cell outer membrane assembly"/>
    <property type="evidence" value="ECO:0007669"/>
    <property type="project" value="UniProtKB-UniRule"/>
</dbReference>
<evidence type="ECO:0000259" key="7">
    <source>
        <dbReference type="Pfam" id="PF04355"/>
    </source>
</evidence>
<feature type="signal peptide" evidence="6">
    <location>
        <begin position="1"/>
        <end position="21"/>
    </location>
</feature>
<dbReference type="HAMAP" id="MF_00925">
    <property type="entry name" value="OM_assembly_BamE"/>
    <property type="match status" value="1"/>
</dbReference>
<proteinExistence type="inferred from homology"/>
<accession>C0N2P9</accession>
<dbReference type="InterPro" id="IPR037873">
    <property type="entry name" value="BamE-like"/>
</dbReference>
<comment type="subunit">
    <text evidence="4">Part of the Bam complex.</text>
</comment>
<evidence type="ECO:0000256" key="1">
    <source>
        <dbReference type="ARBA" id="ARBA00022729"/>
    </source>
</evidence>
<keyword evidence="1 4" id="KW-0732">Signal</keyword>
<dbReference type="Proteomes" id="UP000004679">
    <property type="component" value="Unassembled WGS sequence"/>
</dbReference>
<dbReference type="Gene3D" id="3.30.1450.10">
    <property type="match status" value="1"/>
</dbReference>
<dbReference type="PROSITE" id="PS51257">
    <property type="entry name" value="PROKAR_LIPOPROTEIN"/>
    <property type="match status" value="1"/>
</dbReference>
<comment type="function">
    <text evidence="4">Part of the outer membrane protein assembly complex, which is involved in assembly and insertion of beta-barrel proteins into the outer membrane.</text>
</comment>
<dbReference type="InterPro" id="IPR007450">
    <property type="entry name" value="BamE_dom"/>
</dbReference>
<dbReference type="PANTHER" id="PTHR37482">
    <property type="entry name" value="OUTER MEMBRANE PROTEIN ASSEMBLY FACTOR BAME"/>
    <property type="match status" value="1"/>
</dbReference>
<evidence type="ECO:0000256" key="5">
    <source>
        <dbReference type="SAM" id="MobiDB-lite"/>
    </source>
</evidence>
<dbReference type="HOGENOM" id="CLU_083835_1_2_6"/>
<feature type="chain" id="PRO_5009008241" description="Outer membrane protein assembly factor BamE" evidence="6">
    <location>
        <begin position="22"/>
        <end position="197"/>
    </location>
</feature>
<feature type="region of interest" description="Disordered" evidence="5">
    <location>
        <begin position="178"/>
        <end position="197"/>
    </location>
</feature>
<dbReference type="RefSeq" id="WP_008290230.1">
    <property type="nucleotide sequence ID" value="NZ_GG657886.1"/>
</dbReference>
<dbReference type="AlphaFoldDB" id="C0N2P9"/>
<feature type="compositionally biased region" description="Acidic residues" evidence="5">
    <location>
        <begin position="180"/>
        <end position="197"/>
    </location>
</feature>
<evidence type="ECO:0000256" key="4">
    <source>
        <dbReference type="HAMAP-Rule" id="MF_00925"/>
    </source>
</evidence>
<keyword evidence="4" id="KW-0449">Lipoprotein</keyword>
<comment type="similarity">
    <text evidence="4">Belongs to the BamE family.</text>
</comment>
<dbReference type="GO" id="GO:1990063">
    <property type="term" value="C:Bam protein complex"/>
    <property type="evidence" value="ECO:0007669"/>
    <property type="project" value="TreeGrafter"/>
</dbReference>
<keyword evidence="4" id="KW-0564">Palmitate</keyword>
<feature type="domain" description="Outer membrane protein assembly factor BamE" evidence="7">
    <location>
        <begin position="36"/>
        <end position="103"/>
    </location>
</feature>
<keyword evidence="2 4" id="KW-0472">Membrane</keyword>
<evidence type="ECO:0000256" key="2">
    <source>
        <dbReference type="ARBA" id="ARBA00023136"/>
    </source>
</evidence>
<dbReference type="Pfam" id="PF04355">
    <property type="entry name" value="BamE"/>
    <property type="match status" value="1"/>
</dbReference>
<evidence type="ECO:0000313" key="8">
    <source>
        <dbReference type="EMBL" id="EEF80947.1"/>
    </source>
</evidence>
<dbReference type="GO" id="GO:0030674">
    <property type="term" value="F:protein-macromolecule adaptor activity"/>
    <property type="evidence" value="ECO:0007669"/>
    <property type="project" value="TreeGrafter"/>
</dbReference>
<reference evidence="8 9" key="1">
    <citation type="journal article" date="2011" name="J. Bacteriol.">
        <title>Draft genome sequence of the chemolithoheterotrophic, halophilic methylotroph Methylophaga thiooxydans DMS010.</title>
        <authorList>
            <person name="Boden R."/>
            <person name="Ferriera S."/>
            <person name="Johnson J."/>
            <person name="Kelly D.P."/>
            <person name="Murrell J.C."/>
            <person name="Schafer H."/>
        </authorList>
    </citation>
    <scope>NUCLEOTIDE SEQUENCE [LARGE SCALE GENOMIC DNA]</scope>
    <source>
        <strain evidence="8 9">DMS010</strain>
    </source>
</reference>
<gene>
    <name evidence="4" type="primary">bamE</name>
    <name evidence="8" type="ORF">MDMS009_433</name>
</gene>
<keyword evidence="3 4" id="KW-0998">Cell outer membrane</keyword>
<name>C0N2P9_9GAMM</name>
<evidence type="ECO:0000256" key="3">
    <source>
        <dbReference type="ARBA" id="ARBA00023237"/>
    </source>
</evidence>
<protein>
    <recommendedName>
        <fullName evidence="4">Outer membrane protein assembly factor BamE</fullName>
    </recommendedName>
</protein>
<comment type="subcellular location">
    <subcellularLocation>
        <location evidence="4">Cell outer membrane</location>
        <topology evidence="4">Lipid-anchor</topology>
    </subcellularLocation>
</comment>
<dbReference type="OrthoDB" id="9808250at2"/>
<dbReference type="GO" id="GO:0051205">
    <property type="term" value="P:protein insertion into membrane"/>
    <property type="evidence" value="ECO:0007669"/>
    <property type="project" value="UniProtKB-UniRule"/>
</dbReference>
<dbReference type="EMBL" id="GG657886">
    <property type="protein sequence ID" value="EEF80947.1"/>
    <property type="molecule type" value="Genomic_DNA"/>
</dbReference>
<organism evidence="8 9">
    <name type="scientific">Methylophaga thiooxydans DMS010</name>
    <dbReference type="NCBI Taxonomy" id="637616"/>
    <lineage>
        <taxon>Bacteria</taxon>
        <taxon>Pseudomonadati</taxon>
        <taxon>Pseudomonadota</taxon>
        <taxon>Gammaproteobacteria</taxon>
        <taxon>Thiotrichales</taxon>
        <taxon>Piscirickettsiaceae</taxon>
        <taxon>Methylophaga</taxon>
    </lineage>
</organism>